<organism evidence="3">
    <name type="scientific">Salmonella enterica I</name>
    <dbReference type="NCBI Taxonomy" id="59201"/>
    <lineage>
        <taxon>Bacteria</taxon>
        <taxon>Pseudomonadati</taxon>
        <taxon>Pseudomonadota</taxon>
        <taxon>Gammaproteobacteria</taxon>
        <taxon>Enterobacterales</taxon>
        <taxon>Enterobacteriaceae</taxon>
        <taxon>Salmonella</taxon>
    </lineage>
</organism>
<keyword evidence="1" id="KW-0175">Coiled coil</keyword>
<dbReference type="EMBL" id="AAMGKT010000016">
    <property type="protein sequence ID" value="EDH1111461.1"/>
    <property type="molecule type" value="Genomic_DNA"/>
</dbReference>
<feature type="region of interest" description="Disordered" evidence="2">
    <location>
        <begin position="129"/>
        <end position="152"/>
    </location>
</feature>
<evidence type="ECO:0000256" key="2">
    <source>
        <dbReference type="SAM" id="MobiDB-lite"/>
    </source>
</evidence>
<gene>
    <name evidence="3" type="ORF">GCX84_18195</name>
</gene>
<comment type="caution">
    <text evidence="3">The sequence shown here is derived from an EMBL/GenBank/DDBJ whole genome shotgun (WGS) entry which is preliminary data.</text>
</comment>
<sequence>MSQIDEDELLEAKERAENLQGRIENFVDIASGVNHAADCRITEERGYDIEKVDGVTLEDLPLGEERIRVEGTADSVDDAVDSIDDLLSGRVPQDEQQRVWENVQTSLEHAESTLDDCGEEEVLKQYGDEQKQEFWEASEDDFENVDEEDDDR</sequence>
<evidence type="ECO:0000313" key="3">
    <source>
        <dbReference type="EMBL" id="EDH1111461.1"/>
    </source>
</evidence>
<feature type="coiled-coil region" evidence="1">
    <location>
        <begin position="2"/>
        <end position="29"/>
    </location>
</feature>
<proteinExistence type="predicted"/>
<accession>A0A632W8A1</accession>
<evidence type="ECO:0000256" key="1">
    <source>
        <dbReference type="SAM" id="Coils"/>
    </source>
</evidence>
<name>A0A632W8A1_SALET</name>
<reference evidence="3" key="1">
    <citation type="submission" date="2019-10" db="EMBL/GenBank/DDBJ databases">
        <authorList>
            <person name="Ashton P.M."/>
            <person name="Dallman T."/>
            <person name="Nair S."/>
            <person name="De Pinna E."/>
            <person name="Peters T."/>
            <person name="Grant K."/>
        </authorList>
    </citation>
    <scope>NUCLEOTIDE SEQUENCE</scope>
    <source>
        <strain evidence="3">821059</strain>
    </source>
</reference>
<feature type="compositionally biased region" description="Acidic residues" evidence="2">
    <location>
        <begin position="136"/>
        <end position="152"/>
    </location>
</feature>
<dbReference type="AlphaFoldDB" id="A0A632W8A1"/>
<protein>
    <submittedName>
        <fullName evidence="3">Uncharacterized protein</fullName>
    </submittedName>
</protein>